<dbReference type="EMBL" id="QGKV02000299">
    <property type="protein sequence ID" value="KAF3594226.1"/>
    <property type="molecule type" value="Genomic_DNA"/>
</dbReference>
<name>A0ABQ7EBI9_BRACR</name>
<organism evidence="2 3">
    <name type="scientific">Brassica cretica</name>
    <name type="common">Mustard</name>
    <dbReference type="NCBI Taxonomy" id="69181"/>
    <lineage>
        <taxon>Eukaryota</taxon>
        <taxon>Viridiplantae</taxon>
        <taxon>Streptophyta</taxon>
        <taxon>Embryophyta</taxon>
        <taxon>Tracheophyta</taxon>
        <taxon>Spermatophyta</taxon>
        <taxon>Magnoliopsida</taxon>
        <taxon>eudicotyledons</taxon>
        <taxon>Gunneridae</taxon>
        <taxon>Pentapetalae</taxon>
        <taxon>rosids</taxon>
        <taxon>malvids</taxon>
        <taxon>Brassicales</taxon>
        <taxon>Brassicaceae</taxon>
        <taxon>Brassiceae</taxon>
        <taxon>Brassica</taxon>
    </lineage>
</organism>
<feature type="region of interest" description="Disordered" evidence="1">
    <location>
        <begin position="1"/>
        <end position="41"/>
    </location>
</feature>
<feature type="compositionally biased region" description="Pro residues" evidence="1">
    <location>
        <begin position="11"/>
        <end position="25"/>
    </location>
</feature>
<comment type="caution">
    <text evidence="2">The sequence shown here is derived from an EMBL/GenBank/DDBJ whole genome shotgun (WGS) entry which is preliminary data.</text>
</comment>
<gene>
    <name evidence="2" type="ORF">DY000_02022466</name>
</gene>
<accession>A0ABQ7EBI9</accession>
<sequence>MSKKSENVQSYPPPSETRSTSPPPSFAEGDPTRSENIQSHPWIPSDFLFGHGAASPIFVKTHGPYTNFRMSYKVATMCPPRVTTADIVSRHRCRSPEPTLPMTRRLD</sequence>
<evidence type="ECO:0000313" key="3">
    <source>
        <dbReference type="Proteomes" id="UP000266723"/>
    </source>
</evidence>
<evidence type="ECO:0000256" key="1">
    <source>
        <dbReference type="SAM" id="MobiDB-lite"/>
    </source>
</evidence>
<dbReference type="Proteomes" id="UP000266723">
    <property type="component" value="Unassembled WGS sequence"/>
</dbReference>
<protein>
    <submittedName>
        <fullName evidence="2">Uncharacterized protein</fullName>
    </submittedName>
</protein>
<proteinExistence type="predicted"/>
<evidence type="ECO:0000313" key="2">
    <source>
        <dbReference type="EMBL" id="KAF3594226.1"/>
    </source>
</evidence>
<reference evidence="2 3" key="1">
    <citation type="journal article" date="2020" name="BMC Genomics">
        <title>Intraspecific diversification of the crop wild relative Brassica cretica Lam. using demographic model selection.</title>
        <authorList>
            <person name="Kioukis A."/>
            <person name="Michalopoulou V.A."/>
            <person name="Briers L."/>
            <person name="Pirintsos S."/>
            <person name="Studholme D.J."/>
            <person name="Pavlidis P."/>
            <person name="Sarris P.F."/>
        </authorList>
    </citation>
    <scope>NUCLEOTIDE SEQUENCE [LARGE SCALE GENOMIC DNA]</scope>
    <source>
        <strain evidence="3">cv. PFS-1207/04</strain>
    </source>
</reference>
<keyword evidence="3" id="KW-1185">Reference proteome</keyword>